<dbReference type="InterPro" id="IPR037121">
    <property type="entry name" value="Ribosomal_bL25_C"/>
</dbReference>
<evidence type="ECO:0000256" key="2">
    <source>
        <dbReference type="ARBA" id="ARBA00022884"/>
    </source>
</evidence>
<feature type="compositionally biased region" description="Acidic residues" evidence="6">
    <location>
        <begin position="201"/>
        <end position="220"/>
    </location>
</feature>
<comment type="similarity">
    <text evidence="5">Belongs to the bacterial ribosomal protein bL25 family. CTC subfamily.</text>
</comment>
<dbReference type="Gene3D" id="2.170.120.20">
    <property type="entry name" value="Ribosomal protein L25, beta domain"/>
    <property type="match status" value="1"/>
</dbReference>
<keyword evidence="4 5" id="KW-0687">Ribonucleoprotein</keyword>
<evidence type="ECO:0000256" key="3">
    <source>
        <dbReference type="ARBA" id="ARBA00022980"/>
    </source>
</evidence>
<keyword evidence="2 5" id="KW-0694">RNA-binding</keyword>
<feature type="domain" description="Large ribosomal subunit protein bL25 L25" evidence="7">
    <location>
        <begin position="5"/>
        <end position="90"/>
    </location>
</feature>
<evidence type="ECO:0000313" key="10">
    <source>
        <dbReference type="Proteomes" id="UP001203761"/>
    </source>
</evidence>
<proteinExistence type="inferred from homology"/>
<evidence type="ECO:0000256" key="6">
    <source>
        <dbReference type="SAM" id="MobiDB-lite"/>
    </source>
</evidence>
<evidence type="ECO:0000259" key="7">
    <source>
        <dbReference type="Pfam" id="PF01386"/>
    </source>
</evidence>
<evidence type="ECO:0000256" key="5">
    <source>
        <dbReference type="HAMAP-Rule" id="MF_01334"/>
    </source>
</evidence>
<accession>A0ABT0QXB3</accession>
<dbReference type="Pfam" id="PF14693">
    <property type="entry name" value="Ribosomal_TL5_C"/>
    <property type="match status" value="1"/>
</dbReference>
<evidence type="ECO:0000313" key="9">
    <source>
        <dbReference type="EMBL" id="MCL6421793.1"/>
    </source>
</evidence>
<dbReference type="NCBIfam" id="NF004131">
    <property type="entry name" value="PRK05618.2-1"/>
    <property type="match status" value="1"/>
</dbReference>
<reference evidence="9" key="1">
    <citation type="submission" date="2022-02" db="EMBL/GenBank/DDBJ databases">
        <authorList>
            <person name="Lee M."/>
            <person name="Kim S.-J."/>
            <person name="Jung M.-Y."/>
        </authorList>
    </citation>
    <scope>NUCLEOTIDE SEQUENCE</scope>
    <source>
        <strain evidence="9">JHP9</strain>
    </source>
</reference>
<name>A0ABT0QXB3_9MICO</name>
<comment type="caution">
    <text evidence="9">The sequence shown here is derived from an EMBL/GenBank/DDBJ whole genome shotgun (WGS) entry which is preliminary data.</text>
</comment>
<evidence type="ECO:0000256" key="4">
    <source>
        <dbReference type="ARBA" id="ARBA00023274"/>
    </source>
</evidence>
<evidence type="ECO:0000256" key="1">
    <source>
        <dbReference type="ARBA" id="ARBA00022730"/>
    </source>
</evidence>
<sequence length="220" mass="23707">MAEKLNVEKREEFGKGAARRIRAEHKVPAVLYGHGTEPLHLVLPGHETALAARNANALFELVLPDGETHLGLIKEIQRHPLRRSLTHLDLILVRRGEKVEVDIPVFMTGEPVAPAIAVVDQQALTLSVDALNVPESIEIDVEGKEEGFQLFAGDVTLPSGAELVTDAELLVLSVQLPRVDEELEAAIEEAEAGGAEAGAESSEESEDSEGESSEESDSEE</sequence>
<feature type="region of interest" description="Disordered" evidence="6">
    <location>
        <begin position="186"/>
        <end position="220"/>
    </location>
</feature>
<gene>
    <name evidence="5" type="primary">rplY</name>
    <name evidence="5" type="synonym">ctc</name>
    <name evidence="9" type="ORF">Bequi_00075</name>
</gene>
<dbReference type="HAMAP" id="MF_01334">
    <property type="entry name" value="Ribosomal_bL25_CTC"/>
    <property type="match status" value="1"/>
</dbReference>
<dbReference type="PANTHER" id="PTHR33284">
    <property type="entry name" value="RIBOSOMAL PROTEIN L25/GLN-TRNA SYNTHETASE, ANTI-CODON-BINDING DOMAIN-CONTAINING PROTEIN"/>
    <property type="match status" value="1"/>
</dbReference>
<dbReference type="CDD" id="cd00495">
    <property type="entry name" value="Ribosomal_L25_TL5_CTC"/>
    <property type="match status" value="1"/>
</dbReference>
<feature type="domain" description="Large ribosomal subunit protein bL25 beta" evidence="8">
    <location>
        <begin position="98"/>
        <end position="178"/>
    </location>
</feature>
<keyword evidence="3 5" id="KW-0689">Ribosomal protein</keyword>
<dbReference type="EMBL" id="JAKNCJ010000001">
    <property type="protein sequence ID" value="MCL6421793.1"/>
    <property type="molecule type" value="Genomic_DNA"/>
</dbReference>
<dbReference type="Gene3D" id="2.40.240.10">
    <property type="entry name" value="Ribosomal Protein L25, Chain P"/>
    <property type="match status" value="1"/>
</dbReference>
<dbReference type="InterPro" id="IPR020056">
    <property type="entry name" value="Rbsml_bL25/Gln-tRNA_synth_N"/>
</dbReference>
<keyword evidence="10" id="KW-1185">Reference proteome</keyword>
<dbReference type="InterPro" id="IPR011035">
    <property type="entry name" value="Ribosomal_bL25/Gln-tRNA_synth"/>
</dbReference>
<dbReference type="InterPro" id="IPR029751">
    <property type="entry name" value="Ribosomal_L25_dom"/>
</dbReference>
<protein>
    <recommendedName>
        <fullName evidence="5">Large ribosomal subunit protein bL25</fullName>
    </recommendedName>
    <alternativeName>
        <fullName evidence="5">General stress protein CTC</fullName>
    </alternativeName>
</protein>
<evidence type="ECO:0000259" key="8">
    <source>
        <dbReference type="Pfam" id="PF14693"/>
    </source>
</evidence>
<keyword evidence="1 5" id="KW-0699">rRNA-binding</keyword>
<comment type="subunit">
    <text evidence="5">Part of the 50S ribosomal subunit; part of the 5S rRNA/L5/L18/L25 subcomplex. Contacts the 5S rRNA. Binds to the 5S rRNA independently of L5 and L18.</text>
</comment>
<dbReference type="PANTHER" id="PTHR33284:SF1">
    <property type="entry name" value="RIBOSOMAL PROTEIN L25_GLN-TRNA SYNTHETASE, ANTI-CODON-BINDING DOMAIN-CONTAINING PROTEIN"/>
    <property type="match status" value="1"/>
</dbReference>
<dbReference type="InterPro" id="IPR020057">
    <property type="entry name" value="Ribosomal_bL25_b-dom"/>
</dbReference>
<dbReference type="NCBIfam" id="TIGR00731">
    <property type="entry name" value="bL25_bact_ctc"/>
    <property type="match status" value="1"/>
</dbReference>
<dbReference type="InterPro" id="IPR001021">
    <property type="entry name" value="Ribosomal_bL25_long"/>
</dbReference>
<organism evidence="9 10">
    <name type="scientific">Brachybacterium equifaecis</name>
    <dbReference type="NCBI Taxonomy" id="2910770"/>
    <lineage>
        <taxon>Bacteria</taxon>
        <taxon>Bacillati</taxon>
        <taxon>Actinomycetota</taxon>
        <taxon>Actinomycetes</taxon>
        <taxon>Micrococcales</taxon>
        <taxon>Dermabacteraceae</taxon>
        <taxon>Brachybacterium</taxon>
    </lineage>
</organism>
<dbReference type="GO" id="GO:0005840">
    <property type="term" value="C:ribosome"/>
    <property type="evidence" value="ECO:0007669"/>
    <property type="project" value="UniProtKB-KW"/>
</dbReference>
<dbReference type="Pfam" id="PF01386">
    <property type="entry name" value="Ribosomal_L25p"/>
    <property type="match status" value="1"/>
</dbReference>
<comment type="function">
    <text evidence="5">This is one of the proteins that binds to the 5S RNA in the ribosome where it forms part of the central protuberance.</text>
</comment>
<dbReference type="Proteomes" id="UP001203761">
    <property type="component" value="Unassembled WGS sequence"/>
</dbReference>
<dbReference type="SUPFAM" id="SSF50715">
    <property type="entry name" value="Ribosomal protein L25-like"/>
    <property type="match status" value="1"/>
</dbReference>
<dbReference type="InterPro" id="IPR020930">
    <property type="entry name" value="Ribosomal_uL5_bac-type"/>
</dbReference>
<dbReference type="RefSeq" id="WP_249735959.1">
    <property type="nucleotide sequence ID" value="NZ_JAKNCJ010000001.1"/>
</dbReference>